<organism evidence="1 2">
    <name type="scientific">Spirosoma arboris</name>
    <dbReference type="NCBI Taxonomy" id="2682092"/>
    <lineage>
        <taxon>Bacteria</taxon>
        <taxon>Pseudomonadati</taxon>
        <taxon>Bacteroidota</taxon>
        <taxon>Cytophagia</taxon>
        <taxon>Cytophagales</taxon>
        <taxon>Cytophagaceae</taxon>
        <taxon>Spirosoma</taxon>
    </lineage>
</organism>
<comment type="caution">
    <text evidence="1">The sequence shown here is derived from an EMBL/GenBank/DDBJ whole genome shotgun (WGS) entry which is preliminary data.</text>
</comment>
<evidence type="ECO:0000313" key="2">
    <source>
        <dbReference type="Proteomes" id="UP000436006"/>
    </source>
</evidence>
<proteinExistence type="predicted"/>
<protein>
    <submittedName>
        <fullName evidence="1">Uncharacterized protein</fullName>
    </submittedName>
</protein>
<accession>A0A7K1SI40</accession>
<dbReference type="AlphaFoldDB" id="A0A7K1SI40"/>
<reference evidence="1 2" key="1">
    <citation type="submission" date="2019-12" db="EMBL/GenBank/DDBJ databases">
        <title>Spirosoma sp. HMF4905 genome sequencing and assembly.</title>
        <authorList>
            <person name="Kang H."/>
            <person name="Cha I."/>
            <person name="Kim H."/>
            <person name="Joh K."/>
        </authorList>
    </citation>
    <scope>NUCLEOTIDE SEQUENCE [LARGE SCALE GENOMIC DNA]</scope>
    <source>
        <strain evidence="1 2">HMF4905</strain>
    </source>
</reference>
<sequence>MAWINIASNRFDIRQKLIKSLANWGKETELIGNHKLGLLGLMCGDDKLYEETKKFTDKWLAYYVEKDNNVLRQDTVFPVFTNLALLAYIGNSHSDNHLKRAAELKLPNHKLHRSLQVLIRKIIENDFSDLEHTGIHEGHIDTEHEWLELIPKTNIGNLFDLALCPDHPLWSMTLSSFCLPLAILLHRSHHSENPETELNDYLQLGAKPDQHQQVVFERQSPKPPIETELTDNPTTWPGFDAIEIKAGKLVIYHWLGFDWQASLNFDPNEQINAFHSLLTMEYGWKLLEEQVDKNTWMTIQIYRESNSIMHVIAYNKRWSKENKNQTQKAIDFLKTDVELLDFLTV</sequence>
<keyword evidence="2" id="KW-1185">Reference proteome</keyword>
<dbReference type="EMBL" id="WPIN01000011">
    <property type="protein sequence ID" value="MVM33489.1"/>
    <property type="molecule type" value="Genomic_DNA"/>
</dbReference>
<dbReference type="RefSeq" id="WP_157588204.1">
    <property type="nucleotide sequence ID" value="NZ_WPIN01000011.1"/>
</dbReference>
<evidence type="ECO:0000313" key="1">
    <source>
        <dbReference type="EMBL" id="MVM33489.1"/>
    </source>
</evidence>
<dbReference type="Proteomes" id="UP000436006">
    <property type="component" value="Unassembled WGS sequence"/>
</dbReference>
<name>A0A7K1SI40_9BACT</name>
<gene>
    <name evidence="1" type="ORF">GO755_25860</name>
</gene>